<sequence>MILPHPSVDQIDLANVLAVLGDQTRLAIVKYLARNEGVPMNCSQFLDFGSKTNLSYHLAKLREAGVTRTEISGTSRLISLRRAELGRRFPGLLDSIIAAAAETPAPQFNEIVD</sequence>
<dbReference type="InterPro" id="IPR011991">
    <property type="entry name" value="ArsR-like_HTH"/>
</dbReference>
<dbReference type="GO" id="GO:0003700">
    <property type="term" value="F:DNA-binding transcription factor activity"/>
    <property type="evidence" value="ECO:0007669"/>
    <property type="project" value="InterPro"/>
</dbReference>
<dbReference type="PRINTS" id="PR00778">
    <property type="entry name" value="HTHARSR"/>
</dbReference>
<keyword evidence="6" id="KW-1185">Reference proteome</keyword>
<name>A0A6G4WLJ3_9HYPH</name>
<dbReference type="CDD" id="cd00090">
    <property type="entry name" value="HTH_ARSR"/>
    <property type="match status" value="1"/>
</dbReference>
<dbReference type="AlphaFoldDB" id="A0A6G4WLJ3"/>
<evidence type="ECO:0000256" key="3">
    <source>
        <dbReference type="ARBA" id="ARBA00023163"/>
    </source>
</evidence>
<dbReference type="Proteomes" id="UP001642900">
    <property type="component" value="Unassembled WGS sequence"/>
</dbReference>
<comment type="caution">
    <text evidence="5">The sequence shown here is derived from an EMBL/GenBank/DDBJ whole genome shotgun (WGS) entry which is preliminary data.</text>
</comment>
<dbReference type="Pfam" id="PF12840">
    <property type="entry name" value="HTH_20"/>
    <property type="match status" value="1"/>
</dbReference>
<dbReference type="GO" id="GO:0003677">
    <property type="term" value="F:DNA binding"/>
    <property type="evidence" value="ECO:0007669"/>
    <property type="project" value="UniProtKB-KW"/>
</dbReference>
<dbReference type="InterPro" id="IPR001845">
    <property type="entry name" value="HTH_ArsR_DNA-bd_dom"/>
</dbReference>
<organism evidence="5 6">
    <name type="scientific">Allomesorhizobium camelthorni</name>
    <dbReference type="NCBI Taxonomy" id="475069"/>
    <lineage>
        <taxon>Bacteria</taxon>
        <taxon>Pseudomonadati</taxon>
        <taxon>Pseudomonadota</taxon>
        <taxon>Alphaproteobacteria</taxon>
        <taxon>Hyphomicrobiales</taxon>
        <taxon>Phyllobacteriaceae</taxon>
        <taxon>Allomesorhizobium</taxon>
    </lineage>
</organism>
<evidence type="ECO:0000259" key="4">
    <source>
        <dbReference type="SMART" id="SM00418"/>
    </source>
</evidence>
<dbReference type="InterPro" id="IPR036388">
    <property type="entry name" value="WH-like_DNA-bd_sf"/>
</dbReference>
<dbReference type="PANTHER" id="PTHR33154">
    <property type="entry name" value="TRANSCRIPTIONAL REGULATOR, ARSR FAMILY"/>
    <property type="match status" value="1"/>
</dbReference>
<keyword evidence="3" id="KW-0804">Transcription</keyword>
<dbReference type="SMART" id="SM00418">
    <property type="entry name" value="HTH_ARSR"/>
    <property type="match status" value="1"/>
</dbReference>
<dbReference type="PANTHER" id="PTHR33154:SF12">
    <property type="entry name" value="TRANSCRIPTIONAL REGULATORY PROTEIN"/>
    <property type="match status" value="1"/>
</dbReference>
<gene>
    <name evidence="5" type="ORF">G6N73_28855</name>
</gene>
<proteinExistence type="predicted"/>
<dbReference type="EMBL" id="JAAKZF010000077">
    <property type="protein sequence ID" value="NGO55053.1"/>
    <property type="molecule type" value="Genomic_DNA"/>
</dbReference>
<reference evidence="5 6" key="1">
    <citation type="submission" date="2020-02" db="EMBL/GenBank/DDBJ databases">
        <title>Genome sequence of strain CCNWXJ40-4.</title>
        <authorList>
            <person name="Gao J."/>
            <person name="Sun J."/>
        </authorList>
    </citation>
    <scope>NUCLEOTIDE SEQUENCE [LARGE SCALE GENOMIC DNA]</scope>
    <source>
        <strain evidence="5 6">CCNWXJ 40-4</strain>
    </source>
</reference>
<dbReference type="SUPFAM" id="SSF46785">
    <property type="entry name" value="Winged helix' DNA-binding domain"/>
    <property type="match status" value="1"/>
</dbReference>
<dbReference type="RefSeq" id="WP_165033417.1">
    <property type="nucleotide sequence ID" value="NZ_JAAKZF010000077.1"/>
</dbReference>
<accession>A0A6G4WLJ3</accession>
<dbReference type="Gene3D" id="1.10.10.10">
    <property type="entry name" value="Winged helix-like DNA-binding domain superfamily/Winged helix DNA-binding domain"/>
    <property type="match status" value="1"/>
</dbReference>
<dbReference type="InterPro" id="IPR036390">
    <property type="entry name" value="WH_DNA-bd_sf"/>
</dbReference>
<keyword evidence="1" id="KW-0805">Transcription regulation</keyword>
<evidence type="ECO:0000256" key="2">
    <source>
        <dbReference type="ARBA" id="ARBA00023125"/>
    </source>
</evidence>
<evidence type="ECO:0000256" key="1">
    <source>
        <dbReference type="ARBA" id="ARBA00023015"/>
    </source>
</evidence>
<evidence type="ECO:0000313" key="5">
    <source>
        <dbReference type="EMBL" id="NGO55053.1"/>
    </source>
</evidence>
<feature type="domain" description="HTH arsR-type" evidence="4">
    <location>
        <begin position="15"/>
        <end position="94"/>
    </location>
</feature>
<evidence type="ECO:0000313" key="6">
    <source>
        <dbReference type="Proteomes" id="UP001642900"/>
    </source>
</evidence>
<dbReference type="InterPro" id="IPR051081">
    <property type="entry name" value="HTH_MetalResp_TranReg"/>
</dbReference>
<keyword evidence="2" id="KW-0238">DNA-binding</keyword>
<protein>
    <submittedName>
        <fullName evidence="5">Helix-turn-helix transcriptional regulator</fullName>
    </submittedName>
</protein>